<dbReference type="RefSeq" id="WP_146320271.1">
    <property type="nucleotide sequence ID" value="NZ_CP042305.1"/>
</dbReference>
<accession>A0A5B8M4P4</accession>
<keyword evidence="1" id="KW-1133">Transmembrane helix</keyword>
<dbReference type="KEGG" id="huw:FPZ11_09280"/>
<keyword evidence="1" id="KW-0472">Membrane</keyword>
<evidence type="ECO:0000313" key="2">
    <source>
        <dbReference type="EMBL" id="QDZ14924.1"/>
    </source>
</evidence>
<dbReference type="Proteomes" id="UP000320216">
    <property type="component" value="Chromosome"/>
</dbReference>
<sequence>MGVGVLLLLGGTVGASFAETHALTMYRAAVRGSHQRYVWRSRYVLLACLVAVLSTVIAIIDVAGGDTVFAAVWLAIGAMRILTLILNRDKDDDDWFKRTGRRIRAGVRRIASRLIPRPGAVAPVPA</sequence>
<gene>
    <name evidence="2" type="ORF">FPZ11_09280</name>
</gene>
<protein>
    <submittedName>
        <fullName evidence="2">Uncharacterized protein</fullName>
    </submittedName>
</protein>
<feature type="transmembrane region" description="Helical" evidence="1">
    <location>
        <begin position="42"/>
        <end position="60"/>
    </location>
</feature>
<reference evidence="2 3" key="1">
    <citation type="submission" date="2019-07" db="EMBL/GenBank/DDBJ databases">
        <title>Full genome sequence of Humibacter sp. WJ7-1.</title>
        <authorList>
            <person name="Im W.-T."/>
        </authorList>
    </citation>
    <scope>NUCLEOTIDE SEQUENCE [LARGE SCALE GENOMIC DNA]</scope>
    <source>
        <strain evidence="2 3">WJ7-1</strain>
    </source>
</reference>
<keyword evidence="1" id="KW-0812">Transmembrane</keyword>
<keyword evidence="3" id="KW-1185">Reference proteome</keyword>
<feature type="transmembrane region" description="Helical" evidence="1">
    <location>
        <begin position="67"/>
        <end position="86"/>
    </location>
</feature>
<name>A0A5B8M4P4_9MICO</name>
<proteinExistence type="predicted"/>
<evidence type="ECO:0000256" key="1">
    <source>
        <dbReference type="SAM" id="Phobius"/>
    </source>
</evidence>
<organism evidence="2 3">
    <name type="scientific">Humibacter ginsenosidimutans</name>
    <dbReference type="NCBI Taxonomy" id="2599293"/>
    <lineage>
        <taxon>Bacteria</taxon>
        <taxon>Bacillati</taxon>
        <taxon>Actinomycetota</taxon>
        <taxon>Actinomycetes</taxon>
        <taxon>Micrococcales</taxon>
        <taxon>Microbacteriaceae</taxon>
        <taxon>Humibacter</taxon>
    </lineage>
</organism>
<dbReference type="EMBL" id="CP042305">
    <property type="protein sequence ID" value="QDZ14924.1"/>
    <property type="molecule type" value="Genomic_DNA"/>
</dbReference>
<dbReference type="AlphaFoldDB" id="A0A5B8M4P4"/>
<evidence type="ECO:0000313" key="3">
    <source>
        <dbReference type="Proteomes" id="UP000320216"/>
    </source>
</evidence>